<gene>
    <name evidence="3" type="ORF">M5D96_003694</name>
</gene>
<dbReference type="PANTHER" id="PTHR39956">
    <property type="entry name" value="GH09530P-RELATED"/>
    <property type="match status" value="1"/>
</dbReference>
<dbReference type="EMBL" id="JAMKOV010000002">
    <property type="protein sequence ID" value="KAI8042382.1"/>
    <property type="molecule type" value="Genomic_DNA"/>
</dbReference>
<dbReference type="AlphaFoldDB" id="A0A9Q0BRX6"/>
<proteinExistence type="predicted"/>
<keyword evidence="2" id="KW-0732">Signal</keyword>
<dbReference type="PANTHER" id="PTHR39956:SF1">
    <property type="entry name" value="GH09530P-RELATED"/>
    <property type="match status" value="1"/>
</dbReference>
<protein>
    <submittedName>
        <fullName evidence="3">Uncharacterized protein</fullName>
    </submittedName>
</protein>
<feature type="region of interest" description="Disordered" evidence="1">
    <location>
        <begin position="111"/>
        <end position="130"/>
    </location>
</feature>
<evidence type="ECO:0000313" key="4">
    <source>
        <dbReference type="Proteomes" id="UP001059596"/>
    </source>
</evidence>
<evidence type="ECO:0000256" key="1">
    <source>
        <dbReference type="SAM" id="MobiDB-lite"/>
    </source>
</evidence>
<evidence type="ECO:0000313" key="3">
    <source>
        <dbReference type="EMBL" id="KAI8042382.1"/>
    </source>
</evidence>
<name>A0A9Q0BRX6_9MUSC</name>
<reference evidence="3" key="1">
    <citation type="journal article" date="2023" name="Genome Biol. Evol.">
        <title>Long-read-based Genome Assembly of Drosophila gunungcola Reveals Fewer Chemosensory Genes in Flower-breeding Species.</title>
        <authorList>
            <person name="Negi A."/>
            <person name="Liao B.Y."/>
            <person name="Yeh S.D."/>
        </authorList>
    </citation>
    <scope>NUCLEOTIDE SEQUENCE</scope>
    <source>
        <strain evidence="3">Sukarami</strain>
    </source>
</reference>
<keyword evidence="4" id="KW-1185">Reference proteome</keyword>
<organism evidence="3 4">
    <name type="scientific">Drosophila gunungcola</name>
    <name type="common">fruit fly</name>
    <dbReference type="NCBI Taxonomy" id="103775"/>
    <lineage>
        <taxon>Eukaryota</taxon>
        <taxon>Metazoa</taxon>
        <taxon>Ecdysozoa</taxon>
        <taxon>Arthropoda</taxon>
        <taxon>Hexapoda</taxon>
        <taxon>Insecta</taxon>
        <taxon>Pterygota</taxon>
        <taxon>Neoptera</taxon>
        <taxon>Endopterygota</taxon>
        <taxon>Diptera</taxon>
        <taxon>Brachycera</taxon>
        <taxon>Muscomorpha</taxon>
        <taxon>Ephydroidea</taxon>
        <taxon>Drosophilidae</taxon>
        <taxon>Drosophila</taxon>
        <taxon>Sophophora</taxon>
    </lineage>
</organism>
<sequence>MGQIVWACLLIVTVVNVHGYRKYGRNCRDISCAPGQKCNITKKPCTESNQLGDQCGEYPTCQITEKNSLVSGDFLKRRKRQANQQGYGMGGSGKGRGQNGNGMRENVMGAMGGQNGNGMGSQNGYGMRGN</sequence>
<dbReference type="Proteomes" id="UP001059596">
    <property type="component" value="Unassembled WGS sequence"/>
</dbReference>
<feature type="signal peptide" evidence="2">
    <location>
        <begin position="1"/>
        <end position="19"/>
    </location>
</feature>
<feature type="compositionally biased region" description="Gly residues" evidence="1">
    <location>
        <begin position="87"/>
        <end position="100"/>
    </location>
</feature>
<feature type="region of interest" description="Disordered" evidence="1">
    <location>
        <begin position="80"/>
        <end position="103"/>
    </location>
</feature>
<feature type="chain" id="PRO_5040134275" evidence="2">
    <location>
        <begin position="20"/>
        <end position="130"/>
    </location>
</feature>
<accession>A0A9Q0BRX6</accession>
<comment type="caution">
    <text evidence="3">The sequence shown here is derived from an EMBL/GenBank/DDBJ whole genome shotgun (WGS) entry which is preliminary data.</text>
</comment>
<evidence type="ECO:0000256" key="2">
    <source>
        <dbReference type="SAM" id="SignalP"/>
    </source>
</evidence>
<feature type="non-terminal residue" evidence="3">
    <location>
        <position position="130"/>
    </location>
</feature>